<evidence type="ECO:0000313" key="2">
    <source>
        <dbReference type="Proteomes" id="UP000000329"/>
    </source>
</evidence>
<gene>
    <name evidence="1" type="ordered locus">Hsero_3754</name>
</gene>
<dbReference type="Proteomes" id="UP000000329">
    <property type="component" value="Chromosome"/>
</dbReference>
<keyword evidence="2" id="KW-1185">Reference proteome</keyword>
<protein>
    <submittedName>
        <fullName evidence="1">Uncharacterized protein</fullName>
    </submittedName>
</protein>
<proteinExistence type="predicted"/>
<dbReference type="STRING" id="757424.Hsero_3754"/>
<name>D8IRA6_HERSS</name>
<dbReference type="EMBL" id="CP002039">
    <property type="protein sequence ID" value="ADJ65232.1"/>
    <property type="molecule type" value="Genomic_DNA"/>
</dbReference>
<dbReference type="HOGENOM" id="CLU_2422928_0_0_4"/>
<sequence>MPGAVGGRWSRWRCRNCSSAACRCVGGKTGFCSSCARSFSRNSLKTSISSSAVRLSSLSNCLRRLACICTCMSAACSCPSGRAASTLCCRC</sequence>
<dbReference type="KEGG" id="hse:Hsero_3754"/>
<accession>D8IRA6</accession>
<reference evidence="1 2" key="1">
    <citation type="submission" date="2010-04" db="EMBL/GenBank/DDBJ databases">
        <title>The genome of Herbaspirillum seropedicae SmR1, an endophytic, nitrogen-fixing, plant-growth promoting beta-Proteobacteria.</title>
        <authorList>
            <person name="Pedrosa F.O."/>
            <person name="Monteiro R.A."/>
            <person name="Wassem R."/>
            <person name="Cruz L.M."/>
            <person name="Ayub R.A."/>
            <person name="Colauto N.B."/>
            <person name="Fernandez M.A."/>
            <person name="Fungaro M.H.P."/>
            <person name="Grisard E.C."/>
            <person name="Hungria M."/>
            <person name="Madeira H.M.F."/>
            <person name="Nodari R.O."/>
            <person name="Osaku C.A."/>
            <person name="Petzl-Erler M.L."/>
            <person name="Terenzi H."/>
            <person name="Vieira L.G.E."/>
            <person name="Almeida M.I.M."/>
            <person name="Alves L.R."/>
            <person name="Arantes O.M.N."/>
            <person name="Balsanelli E."/>
            <person name="Barcellos F.G."/>
            <person name="Baura V.A."/>
            <person name="Binde D.R."/>
            <person name="Campo R.J."/>
            <person name="Chubatsu L.S."/>
            <person name="Chueire L.M.O."/>
            <person name="Ciferri R.R."/>
            <person name="Correa L.C."/>
            <person name="da Conceicao Silva J.L."/>
            <person name="Dabul A.N.G."/>
            <person name="Dambros B.P."/>
            <person name="Faoro H."/>
            <person name="Favetti A."/>
            <person name="Friedermann G."/>
            <person name="Furlaneto M.C."/>
            <person name="Gasques L.S."/>
            <person name="Gimenes C.C.T."/>
            <person name="Gioppo N.M.R."/>
            <person name="Glienke-Blanco C."/>
            <person name="Godoy L.P."/>
            <person name="Guerra M.P."/>
            <person name="Karp S."/>
            <person name="Kava-Cordeiro V."/>
            <person name="Margarido V.P."/>
            <person name="Mathioni S.M."/>
            <person name="Menck-Soares M.A."/>
            <person name="Murace N.K."/>
            <person name="Nicolas M.F."/>
            <person name="Oliveira C.E.C."/>
            <person name="Pagnan N.A.B."/>
            <person name="Pamphile J.A."/>
            <person name="Patussi E.V."/>
            <person name="Pereira L.F.P."/>
            <person name="Pereira-Ferrari L."/>
            <person name="Pinto F.G.S."/>
            <person name="Precoma C."/>
            <person name="Prioli A.J."/>
            <person name="Prioli S.M.A.P."/>
            <person name="Raittz R.T."/>
            <person name="Ramos H.J.O."/>
            <person name="Ribeiro E.M.S.F."/>
            <person name="Rigo L.U."/>
            <person name="Rocha C.L.M.S.C."/>
            <person name="Rocha S.N."/>
            <person name="Santos K."/>
            <person name="Satori D."/>
            <person name="Silva A.G."/>
            <person name="Simao R.C.G."/>
            <person name="Soares M.A.M."/>
            <person name="Souza E.M."/>
            <person name="Steffens M.B.R."/>
            <person name="Steindel M."/>
            <person name="Tadra-Sfeir M.Z."/>
            <person name="Takahashi E.K."/>
            <person name="Torres R.A."/>
            <person name="Valle J.S."/>
            <person name="Vernal J.I."/>
            <person name="Vilas-Boas L.A."/>
            <person name="Watanabe M.A.E."/>
            <person name="Weiss V.A."/>
            <person name="Yates M.A."/>
            <person name="Souza E.M."/>
        </authorList>
    </citation>
    <scope>NUCLEOTIDE SEQUENCE [LARGE SCALE GENOMIC DNA]</scope>
    <source>
        <strain evidence="1 2">SmR1</strain>
    </source>
</reference>
<dbReference type="AlphaFoldDB" id="D8IRA6"/>
<organism evidence="1 2">
    <name type="scientific">Herbaspirillum seropedicae (strain SmR1)</name>
    <dbReference type="NCBI Taxonomy" id="757424"/>
    <lineage>
        <taxon>Bacteria</taxon>
        <taxon>Pseudomonadati</taxon>
        <taxon>Pseudomonadota</taxon>
        <taxon>Betaproteobacteria</taxon>
        <taxon>Burkholderiales</taxon>
        <taxon>Oxalobacteraceae</taxon>
        <taxon>Herbaspirillum</taxon>
    </lineage>
</organism>
<evidence type="ECO:0000313" key="1">
    <source>
        <dbReference type="EMBL" id="ADJ65232.1"/>
    </source>
</evidence>